<keyword evidence="1" id="KW-0175">Coiled coil</keyword>
<evidence type="ECO:0000256" key="1">
    <source>
        <dbReference type="SAM" id="Coils"/>
    </source>
</evidence>
<evidence type="ECO:0000313" key="4">
    <source>
        <dbReference type="EMBL" id="SCP95932.1"/>
    </source>
</evidence>
<dbReference type="RefSeq" id="WP_091230702.1">
    <property type="nucleotide sequence ID" value="NZ_FMKA01000003.1"/>
</dbReference>
<keyword evidence="5" id="KW-1185">Reference proteome</keyword>
<proteinExistence type="predicted"/>
<evidence type="ECO:0000256" key="3">
    <source>
        <dbReference type="SAM" id="Phobius"/>
    </source>
</evidence>
<dbReference type="Proteomes" id="UP000199315">
    <property type="component" value="Unassembled WGS sequence"/>
</dbReference>
<dbReference type="SUPFAM" id="SSF158791">
    <property type="entry name" value="MgtE N-terminal domain-like"/>
    <property type="match status" value="1"/>
</dbReference>
<dbReference type="AlphaFoldDB" id="A0A1D3TQM0"/>
<sequence length="279" mass="31137">MAQERKGLLEETTEEKGTGRKKRESRKQEVIRPAARKTDGDDEREENRGAVFFVTMIIIIVWLAIFALLIKWDVGGFGSTVLRPILKDVPVINSILPSREEEYAEEGYPYATLVEAVEQIKSLELELQVVQEEKNADKVTIEQLNAEIDRLKAFEGSQAEFESVKSEFYNEVVFTENAPDISEYQKYYESIDPANAEVLYKQIVQQTAYSAQVREYAGAYGAMKPAQAAGILEAMTDDTDLAAQILENISTDARGEILGAMDPDIAAKITKIMAPQKGG</sequence>
<reference evidence="4 5" key="1">
    <citation type="submission" date="2016-09" db="EMBL/GenBank/DDBJ databases">
        <authorList>
            <person name="Capua I."/>
            <person name="De Benedictis P."/>
            <person name="Joannis T."/>
            <person name="Lombin L.H."/>
            <person name="Cattoli G."/>
        </authorList>
    </citation>
    <scope>NUCLEOTIDE SEQUENCE [LARGE SCALE GENOMIC DNA]</scope>
    <source>
        <strain evidence="4 5">GluBS11</strain>
    </source>
</reference>
<accession>A0A1D3TQM0</accession>
<dbReference type="OrthoDB" id="1766808at2"/>
<keyword evidence="4" id="KW-0966">Cell projection</keyword>
<evidence type="ECO:0000313" key="5">
    <source>
        <dbReference type="Proteomes" id="UP000199315"/>
    </source>
</evidence>
<feature type="compositionally biased region" description="Basic and acidic residues" evidence="2">
    <location>
        <begin position="1"/>
        <end position="18"/>
    </location>
</feature>
<keyword evidence="4" id="KW-0282">Flagellum</keyword>
<gene>
    <name evidence="4" type="ORF">SAMN05421730_100355</name>
</gene>
<keyword evidence="3" id="KW-0472">Membrane</keyword>
<organism evidence="4 5">
    <name type="scientific">Anaerobium acetethylicum</name>
    <dbReference type="NCBI Taxonomy" id="1619234"/>
    <lineage>
        <taxon>Bacteria</taxon>
        <taxon>Bacillati</taxon>
        <taxon>Bacillota</taxon>
        <taxon>Clostridia</taxon>
        <taxon>Lachnospirales</taxon>
        <taxon>Lachnospiraceae</taxon>
        <taxon>Anaerobium</taxon>
    </lineage>
</organism>
<feature type="transmembrane region" description="Helical" evidence="3">
    <location>
        <begin position="50"/>
        <end position="70"/>
    </location>
</feature>
<keyword evidence="4" id="KW-0969">Cilium</keyword>
<protein>
    <submittedName>
        <fullName evidence="4">Flagellar motility protein MotE, a chaperone for MotC folding</fullName>
    </submittedName>
</protein>
<feature type="coiled-coil region" evidence="1">
    <location>
        <begin position="113"/>
        <end position="147"/>
    </location>
</feature>
<dbReference type="EMBL" id="FMKA01000003">
    <property type="protein sequence ID" value="SCP95932.1"/>
    <property type="molecule type" value="Genomic_DNA"/>
</dbReference>
<feature type="region of interest" description="Disordered" evidence="2">
    <location>
        <begin position="1"/>
        <end position="42"/>
    </location>
</feature>
<name>A0A1D3TQM0_9FIRM</name>
<evidence type="ECO:0000256" key="2">
    <source>
        <dbReference type="SAM" id="MobiDB-lite"/>
    </source>
</evidence>
<dbReference type="STRING" id="1619234.SAMN05421730_100355"/>
<keyword evidence="3" id="KW-0812">Transmembrane</keyword>
<keyword evidence="3" id="KW-1133">Transmembrane helix</keyword>